<comment type="similarity">
    <text evidence="3">Belongs to the cytochrome P450 family.</text>
</comment>
<comment type="caution">
    <text evidence="8">The sequence shown here is derived from an EMBL/GenBank/DDBJ whole genome shotgun (WGS) entry which is preliminary data.</text>
</comment>
<evidence type="ECO:0000256" key="6">
    <source>
        <dbReference type="ARBA" id="ARBA00023004"/>
    </source>
</evidence>
<comment type="cofactor">
    <cofactor evidence="1 7">
        <name>heme</name>
        <dbReference type="ChEBI" id="CHEBI:30413"/>
    </cofactor>
</comment>
<evidence type="ECO:0008006" key="10">
    <source>
        <dbReference type="Google" id="ProtNLM"/>
    </source>
</evidence>
<dbReference type="InterPro" id="IPR002403">
    <property type="entry name" value="Cyt_P450_E_grp-IV"/>
</dbReference>
<dbReference type="GO" id="GO:0005506">
    <property type="term" value="F:iron ion binding"/>
    <property type="evidence" value="ECO:0007669"/>
    <property type="project" value="InterPro"/>
</dbReference>
<evidence type="ECO:0000256" key="5">
    <source>
        <dbReference type="ARBA" id="ARBA00022723"/>
    </source>
</evidence>
<dbReference type="Gene3D" id="1.10.630.10">
    <property type="entry name" value="Cytochrome P450"/>
    <property type="match status" value="1"/>
</dbReference>
<feature type="binding site" description="axial binding residue" evidence="7">
    <location>
        <position position="308"/>
    </location>
    <ligand>
        <name>heme</name>
        <dbReference type="ChEBI" id="CHEBI:30413"/>
    </ligand>
    <ligandPart>
        <name>Fe</name>
        <dbReference type="ChEBI" id="CHEBI:18248"/>
    </ligandPart>
</feature>
<reference evidence="8" key="1">
    <citation type="submission" date="2023-06" db="EMBL/GenBank/DDBJ databases">
        <title>Black Yeasts Isolated from many extreme environments.</title>
        <authorList>
            <person name="Coleine C."/>
            <person name="Stajich J.E."/>
            <person name="Selbmann L."/>
        </authorList>
    </citation>
    <scope>NUCLEOTIDE SEQUENCE</scope>
    <source>
        <strain evidence="8">CCFEE 5200</strain>
    </source>
</reference>
<accession>A0AAN6QL77</accession>
<evidence type="ECO:0000313" key="9">
    <source>
        <dbReference type="Proteomes" id="UP001175353"/>
    </source>
</evidence>
<evidence type="ECO:0000256" key="7">
    <source>
        <dbReference type="PIRSR" id="PIRSR602403-1"/>
    </source>
</evidence>
<keyword evidence="7" id="KW-0349">Heme</keyword>
<dbReference type="PANTHER" id="PTHR24306:SF8">
    <property type="entry name" value="P450, PUTATIVE (EUROFUNG)-RELATED"/>
    <property type="match status" value="1"/>
</dbReference>
<keyword evidence="9" id="KW-1185">Reference proteome</keyword>
<protein>
    <recommendedName>
        <fullName evidence="10">Cytochrome P450</fullName>
    </recommendedName>
</protein>
<dbReference type="SUPFAM" id="SSF48264">
    <property type="entry name" value="Cytochrome P450"/>
    <property type="match status" value="1"/>
</dbReference>
<evidence type="ECO:0000256" key="2">
    <source>
        <dbReference type="ARBA" id="ARBA00004389"/>
    </source>
</evidence>
<dbReference type="GO" id="GO:0005789">
    <property type="term" value="C:endoplasmic reticulum membrane"/>
    <property type="evidence" value="ECO:0007669"/>
    <property type="project" value="UniProtKB-SubCell"/>
</dbReference>
<dbReference type="PRINTS" id="PR00465">
    <property type="entry name" value="EP450IV"/>
</dbReference>
<dbReference type="Proteomes" id="UP001175353">
    <property type="component" value="Unassembled WGS sequence"/>
</dbReference>
<name>A0AAN6QL77_9PEZI</name>
<keyword evidence="4" id="KW-0444">Lipid biosynthesis</keyword>
<organism evidence="8 9">
    <name type="scientific">Friedmanniomyces endolithicus</name>
    <dbReference type="NCBI Taxonomy" id="329885"/>
    <lineage>
        <taxon>Eukaryota</taxon>
        <taxon>Fungi</taxon>
        <taxon>Dikarya</taxon>
        <taxon>Ascomycota</taxon>
        <taxon>Pezizomycotina</taxon>
        <taxon>Dothideomycetes</taxon>
        <taxon>Dothideomycetidae</taxon>
        <taxon>Mycosphaerellales</taxon>
        <taxon>Teratosphaeriaceae</taxon>
        <taxon>Friedmanniomyces</taxon>
    </lineage>
</organism>
<evidence type="ECO:0000256" key="3">
    <source>
        <dbReference type="ARBA" id="ARBA00010617"/>
    </source>
</evidence>
<dbReference type="GO" id="GO:0020037">
    <property type="term" value="F:heme binding"/>
    <property type="evidence" value="ECO:0007669"/>
    <property type="project" value="InterPro"/>
</dbReference>
<dbReference type="EMBL" id="JAUJLE010000210">
    <property type="protein sequence ID" value="KAK0968230.1"/>
    <property type="molecule type" value="Genomic_DNA"/>
</dbReference>
<keyword evidence="4" id="KW-0443">Lipid metabolism</keyword>
<dbReference type="PANTHER" id="PTHR24306">
    <property type="match status" value="1"/>
</dbReference>
<comment type="subcellular location">
    <subcellularLocation>
        <location evidence="2">Endoplasmic reticulum membrane</location>
        <topology evidence="2">Single-pass membrane protein</topology>
    </subcellularLocation>
</comment>
<dbReference type="InterPro" id="IPR001128">
    <property type="entry name" value="Cyt_P450"/>
</dbReference>
<evidence type="ECO:0000256" key="4">
    <source>
        <dbReference type="ARBA" id="ARBA00022516"/>
    </source>
</evidence>
<dbReference type="AlphaFoldDB" id="A0AAN6QL77"/>
<evidence type="ECO:0000313" key="8">
    <source>
        <dbReference type="EMBL" id="KAK0968230.1"/>
    </source>
</evidence>
<gene>
    <name evidence="8" type="ORF">LTR91_016851</name>
</gene>
<proteinExistence type="inferred from homology"/>
<keyword evidence="6 7" id="KW-0408">Iron</keyword>
<dbReference type="GO" id="GO:0004497">
    <property type="term" value="F:monooxygenase activity"/>
    <property type="evidence" value="ECO:0007669"/>
    <property type="project" value="InterPro"/>
</dbReference>
<keyword evidence="5 7" id="KW-0479">Metal-binding</keyword>
<evidence type="ECO:0000256" key="1">
    <source>
        <dbReference type="ARBA" id="ARBA00001971"/>
    </source>
</evidence>
<dbReference type="InterPro" id="IPR036396">
    <property type="entry name" value="Cyt_P450_sf"/>
</dbReference>
<sequence>MLLSGAASTATAALERCGVVQKASSFVTFSTDPTRRSRWGLAADVRIVTPDQPHAVGAVEANLQNLTRDFGACDAIPLHYGQDFFDRCSQILADFWRFDTDIFPLSLIGIPPWAPFQIMRKRVAARRRFLEGTTALYRRIDQYQCGETVESGVDMSDISKVALERRWVYSSMGEASKKVKPAPDGDRTILHAFRQPALEINSMILPGLFANCPLLKASIFEIYRMANEAASSRYVARPVTIDDGAYKHDLRPGMFISAPHPVNQRDPLVYPNPDRFLPDRFLEIDPEAGKSVPRYGKLRPRGTDAAMCKGRTFAEREIKVLGAAIISLWISVLHLAYGRYQP</sequence>
<dbReference type="Pfam" id="PF00067">
    <property type="entry name" value="p450"/>
    <property type="match status" value="1"/>
</dbReference>
<dbReference type="GO" id="GO:0016705">
    <property type="term" value="F:oxidoreductase activity, acting on paired donors, with incorporation or reduction of molecular oxygen"/>
    <property type="evidence" value="ECO:0007669"/>
    <property type="project" value="InterPro"/>
</dbReference>